<name>A0A5C4SLX7_9FLAO</name>
<dbReference type="InterPro" id="IPR007197">
    <property type="entry name" value="rSAM"/>
</dbReference>
<dbReference type="GO" id="GO:0046872">
    <property type="term" value="F:metal ion binding"/>
    <property type="evidence" value="ECO:0007669"/>
    <property type="project" value="UniProtKB-KW"/>
</dbReference>
<gene>
    <name evidence="7" type="ORF">FGF67_08540</name>
</gene>
<evidence type="ECO:0000256" key="3">
    <source>
        <dbReference type="ARBA" id="ARBA00022723"/>
    </source>
</evidence>
<dbReference type="OrthoDB" id="9763993at2"/>
<evidence type="ECO:0000313" key="8">
    <source>
        <dbReference type="Proteomes" id="UP000308713"/>
    </source>
</evidence>
<evidence type="ECO:0000256" key="4">
    <source>
        <dbReference type="ARBA" id="ARBA00023004"/>
    </source>
</evidence>
<comment type="cofactor">
    <cofactor evidence="1">
        <name>[4Fe-4S] cluster</name>
        <dbReference type="ChEBI" id="CHEBI:49883"/>
    </cofactor>
</comment>
<comment type="caution">
    <text evidence="7">The sequence shown here is derived from an EMBL/GenBank/DDBJ whole genome shotgun (WGS) entry which is preliminary data.</text>
</comment>
<accession>A0A5C4SLX7</accession>
<reference evidence="7 8" key="1">
    <citation type="submission" date="2019-05" db="EMBL/GenBank/DDBJ databases">
        <title>Tamlana fucoidanivorans sp. nov., isolated from the surface of algae collected from Fujian province in China.</title>
        <authorList>
            <person name="Li J."/>
        </authorList>
    </citation>
    <scope>NUCLEOTIDE SEQUENCE [LARGE SCALE GENOMIC DNA]</scope>
    <source>
        <strain evidence="7 8">CW2-9</strain>
    </source>
</reference>
<evidence type="ECO:0000256" key="5">
    <source>
        <dbReference type="ARBA" id="ARBA00023014"/>
    </source>
</evidence>
<dbReference type="SFLD" id="SFLDG01067">
    <property type="entry name" value="SPASM/twitch_domain_containing"/>
    <property type="match status" value="1"/>
</dbReference>
<protein>
    <submittedName>
        <fullName evidence="7">Radical SAM protein</fullName>
    </submittedName>
</protein>
<dbReference type="InterPro" id="IPR050377">
    <property type="entry name" value="Radical_SAM_PqqE_MftC-like"/>
</dbReference>
<dbReference type="AlphaFoldDB" id="A0A5C4SLX7"/>
<evidence type="ECO:0000256" key="1">
    <source>
        <dbReference type="ARBA" id="ARBA00001966"/>
    </source>
</evidence>
<keyword evidence="4" id="KW-0408">Iron</keyword>
<dbReference type="PROSITE" id="PS51918">
    <property type="entry name" value="RADICAL_SAM"/>
    <property type="match status" value="1"/>
</dbReference>
<dbReference type="Gene3D" id="3.20.20.70">
    <property type="entry name" value="Aldolase class I"/>
    <property type="match status" value="1"/>
</dbReference>
<feature type="domain" description="Radical SAM core" evidence="6">
    <location>
        <begin position="128"/>
        <end position="346"/>
    </location>
</feature>
<dbReference type="GO" id="GO:0003824">
    <property type="term" value="F:catalytic activity"/>
    <property type="evidence" value="ECO:0007669"/>
    <property type="project" value="InterPro"/>
</dbReference>
<dbReference type="SFLD" id="SFLDS00029">
    <property type="entry name" value="Radical_SAM"/>
    <property type="match status" value="1"/>
</dbReference>
<keyword evidence="8" id="KW-1185">Reference proteome</keyword>
<dbReference type="SUPFAM" id="SSF102114">
    <property type="entry name" value="Radical SAM enzymes"/>
    <property type="match status" value="1"/>
</dbReference>
<dbReference type="PANTHER" id="PTHR11228">
    <property type="entry name" value="RADICAL SAM DOMAIN PROTEIN"/>
    <property type="match status" value="1"/>
</dbReference>
<dbReference type="InterPro" id="IPR058240">
    <property type="entry name" value="rSAM_sf"/>
</dbReference>
<dbReference type="Proteomes" id="UP000308713">
    <property type="component" value="Unassembled WGS sequence"/>
</dbReference>
<dbReference type="PANTHER" id="PTHR11228:SF7">
    <property type="entry name" value="PQQA PEPTIDE CYCLASE"/>
    <property type="match status" value="1"/>
</dbReference>
<organism evidence="7 8">
    <name type="scientific">Allotamlana fucoidanivorans</name>
    <dbReference type="NCBI Taxonomy" id="2583814"/>
    <lineage>
        <taxon>Bacteria</taxon>
        <taxon>Pseudomonadati</taxon>
        <taxon>Bacteroidota</taxon>
        <taxon>Flavobacteriia</taxon>
        <taxon>Flavobacteriales</taxon>
        <taxon>Flavobacteriaceae</taxon>
        <taxon>Allotamlana</taxon>
    </lineage>
</organism>
<dbReference type="InterPro" id="IPR013785">
    <property type="entry name" value="Aldolase_TIM"/>
</dbReference>
<keyword evidence="5" id="KW-0411">Iron-sulfur</keyword>
<evidence type="ECO:0000313" key="7">
    <source>
        <dbReference type="EMBL" id="TNJ44679.1"/>
    </source>
</evidence>
<dbReference type="Pfam" id="PF04055">
    <property type="entry name" value="Radical_SAM"/>
    <property type="match status" value="1"/>
</dbReference>
<dbReference type="GO" id="GO:0051536">
    <property type="term" value="F:iron-sulfur cluster binding"/>
    <property type="evidence" value="ECO:0007669"/>
    <property type="project" value="UniProtKB-KW"/>
</dbReference>
<dbReference type="SMART" id="SM00729">
    <property type="entry name" value="Elp3"/>
    <property type="match status" value="1"/>
</dbReference>
<dbReference type="CDD" id="cd01335">
    <property type="entry name" value="Radical_SAM"/>
    <property type="match status" value="1"/>
</dbReference>
<dbReference type="InterPro" id="IPR006638">
    <property type="entry name" value="Elp3/MiaA/NifB-like_rSAM"/>
</dbReference>
<dbReference type="GO" id="GO:0006783">
    <property type="term" value="P:heme biosynthetic process"/>
    <property type="evidence" value="ECO:0007669"/>
    <property type="project" value="TreeGrafter"/>
</dbReference>
<evidence type="ECO:0000259" key="6">
    <source>
        <dbReference type="PROSITE" id="PS51918"/>
    </source>
</evidence>
<proteinExistence type="predicted"/>
<dbReference type="SFLD" id="SFLDG01386">
    <property type="entry name" value="main_SPASM_domain-containing"/>
    <property type="match status" value="1"/>
</dbReference>
<sequence length="409" mass="46947">MNEVTTISVSKQTFMMESTTFKNVSYKNHSAQCKTISGLQKTLWLFVIRCSLFGILLKAYKSPLNWYLGLRYLIQLRKKFLGNFKLKKMVKVDGKYYIGLYTPGYFDDNYRRFITSELNYFKPIKGAGLRFNHVHLAITHKCALQCDHCYTWDTLNQKDQLDEEDLLKVISRLQNMGTGQIHLTGGEPLLKINLLINLLNKANKNSNIWINTSGYRLTFSKAKQLKKAGLTGIFISLDHFDEEMHNSFRGFKHAYHWALEGAKNAIANNMVVAFSVCITNDFVSEENLMKYMLLAKNIGVHFVQYLEPKPVGHFEGRDVKLSDDNLKILESFFVKMNYSNDFLDFPIISYHGYYQRRQGCFAGGNRSVYIDAKGNLNACNFCHTNSGNILSKDFNLALANLSKKGCSIY</sequence>
<dbReference type="RefSeq" id="WP_139696741.1">
    <property type="nucleotide sequence ID" value="NZ_CP074074.1"/>
</dbReference>
<dbReference type="EMBL" id="VDCS01000007">
    <property type="protein sequence ID" value="TNJ44679.1"/>
    <property type="molecule type" value="Genomic_DNA"/>
</dbReference>
<evidence type="ECO:0000256" key="2">
    <source>
        <dbReference type="ARBA" id="ARBA00022691"/>
    </source>
</evidence>
<keyword evidence="2" id="KW-0949">S-adenosyl-L-methionine</keyword>
<keyword evidence="3" id="KW-0479">Metal-binding</keyword>